<dbReference type="GeneID" id="92717287"/>
<dbReference type="GO" id="GO:0043190">
    <property type="term" value="C:ATP-binding cassette (ABC) transporter complex"/>
    <property type="evidence" value="ECO:0007669"/>
    <property type="project" value="InterPro"/>
</dbReference>
<evidence type="ECO:0000256" key="6">
    <source>
        <dbReference type="ARBA" id="ARBA00022989"/>
    </source>
</evidence>
<name>A0A8D5A766_9FIRM</name>
<dbReference type="GO" id="GO:0015184">
    <property type="term" value="F:L-cystine transmembrane transporter activity"/>
    <property type="evidence" value="ECO:0007669"/>
    <property type="project" value="TreeGrafter"/>
</dbReference>
<feature type="transmembrane region" description="Helical" evidence="8">
    <location>
        <begin position="208"/>
        <end position="224"/>
    </location>
</feature>
<comment type="subcellular location">
    <subcellularLocation>
        <location evidence="1 8">Cell membrane</location>
        <topology evidence="1 8">Multi-pass membrane protein</topology>
    </subcellularLocation>
</comment>
<dbReference type="InterPro" id="IPR035906">
    <property type="entry name" value="MetI-like_sf"/>
</dbReference>
<reference evidence="11" key="1">
    <citation type="submission" date="2019-05" db="EMBL/GenBank/DDBJ databases">
        <title>Complete genome sequencing of Dialister sp. strain 5BBH33.</title>
        <authorList>
            <person name="Sakamoto M."/>
            <person name="Murakami T."/>
            <person name="Mori H."/>
        </authorList>
    </citation>
    <scope>NUCLEOTIDE SEQUENCE [LARGE SCALE GENOMIC DNA]</scope>
    <source>
        <strain evidence="11">5BBH33</strain>
    </source>
</reference>
<sequence>MIDFAVIPTALLFIAEAIPNTLFMAFVSLFFGILLGSVIALIRIRSKNVIVNGFITVFISFFRGVPSIVQLFIVYYSLPYLLAPLFTSILGHTVKPFDVSPYWTVYTTFILYNTVYQSENLRGALRSVDHGQYEAAVAMGMTPFCAFTRIVLPQAFVVAMPAFFTYYLKTIKLLALVFTVKVVDMFAKADIFSALYNRRTEPYIADAIAYWAVAILLTLFFNWWEKRLRSKGF</sequence>
<keyword evidence="3" id="KW-1003">Cell membrane</keyword>
<dbReference type="InterPro" id="IPR010065">
    <property type="entry name" value="AA_ABC_transptr_permease_3TM"/>
</dbReference>
<evidence type="ECO:0000256" key="3">
    <source>
        <dbReference type="ARBA" id="ARBA00022475"/>
    </source>
</evidence>
<feature type="transmembrane region" description="Helical" evidence="8">
    <location>
        <begin position="22"/>
        <end position="42"/>
    </location>
</feature>
<dbReference type="SUPFAM" id="SSF161098">
    <property type="entry name" value="MetI-like"/>
    <property type="match status" value="1"/>
</dbReference>
<evidence type="ECO:0000259" key="9">
    <source>
        <dbReference type="PROSITE" id="PS50928"/>
    </source>
</evidence>
<evidence type="ECO:0000256" key="7">
    <source>
        <dbReference type="ARBA" id="ARBA00023136"/>
    </source>
</evidence>
<dbReference type="OrthoDB" id="9805999at2"/>
<dbReference type="Pfam" id="PF00528">
    <property type="entry name" value="BPD_transp_1"/>
    <property type="match status" value="1"/>
</dbReference>
<keyword evidence="11" id="KW-1185">Reference proteome</keyword>
<evidence type="ECO:0000256" key="5">
    <source>
        <dbReference type="ARBA" id="ARBA00022970"/>
    </source>
</evidence>
<dbReference type="InterPro" id="IPR043429">
    <property type="entry name" value="ArtM/GltK/GlnP/TcyL/YhdX-like"/>
</dbReference>
<proteinExistence type="inferred from homology"/>
<dbReference type="PANTHER" id="PTHR30614:SF0">
    <property type="entry name" value="L-CYSTINE TRANSPORT SYSTEM PERMEASE PROTEIN TCYL"/>
    <property type="match status" value="1"/>
</dbReference>
<dbReference type="PROSITE" id="PS50928">
    <property type="entry name" value="ABC_TM1"/>
    <property type="match status" value="1"/>
</dbReference>
<feature type="domain" description="ABC transmembrane type-1" evidence="9">
    <location>
        <begin position="18"/>
        <end position="221"/>
    </location>
</feature>
<evidence type="ECO:0000256" key="1">
    <source>
        <dbReference type="ARBA" id="ARBA00004651"/>
    </source>
</evidence>
<keyword evidence="6 8" id="KW-1133">Transmembrane helix</keyword>
<dbReference type="AlphaFoldDB" id="A0A8D5A766"/>
<keyword evidence="4 8" id="KW-0812">Transmembrane</keyword>
<dbReference type="Gene3D" id="1.10.3720.10">
    <property type="entry name" value="MetI-like"/>
    <property type="match status" value="1"/>
</dbReference>
<evidence type="ECO:0000313" key="11">
    <source>
        <dbReference type="Proteomes" id="UP000320585"/>
    </source>
</evidence>
<dbReference type="PANTHER" id="PTHR30614">
    <property type="entry name" value="MEMBRANE COMPONENT OF AMINO ACID ABC TRANSPORTER"/>
    <property type="match status" value="1"/>
</dbReference>
<dbReference type="InterPro" id="IPR000515">
    <property type="entry name" value="MetI-like"/>
</dbReference>
<feature type="transmembrane region" description="Helical" evidence="8">
    <location>
        <begin position="54"/>
        <end position="78"/>
    </location>
</feature>
<evidence type="ECO:0000256" key="8">
    <source>
        <dbReference type="RuleBase" id="RU363032"/>
    </source>
</evidence>
<feature type="transmembrane region" description="Helical" evidence="8">
    <location>
        <begin position="146"/>
        <end position="166"/>
    </location>
</feature>
<comment type="similarity">
    <text evidence="8">Belongs to the binding-protein-dependent transport system permease family.</text>
</comment>
<keyword evidence="7 8" id="KW-0472">Membrane</keyword>
<keyword evidence="2 8" id="KW-0813">Transport</keyword>
<dbReference type="Proteomes" id="UP000320585">
    <property type="component" value="Chromosome"/>
</dbReference>
<organism evidence="10 11">
    <name type="scientific">Dialister hominis</name>
    <dbReference type="NCBI Taxonomy" id="2582419"/>
    <lineage>
        <taxon>Bacteria</taxon>
        <taxon>Bacillati</taxon>
        <taxon>Bacillota</taxon>
        <taxon>Negativicutes</taxon>
        <taxon>Veillonellales</taxon>
        <taxon>Veillonellaceae</taxon>
        <taxon>Dialister</taxon>
    </lineage>
</organism>
<dbReference type="EMBL" id="AP019697">
    <property type="protein sequence ID" value="BBK26155.1"/>
    <property type="molecule type" value="Genomic_DNA"/>
</dbReference>
<dbReference type="NCBIfam" id="TIGR01726">
    <property type="entry name" value="HEQRo_perm_3TM"/>
    <property type="match status" value="1"/>
</dbReference>
<accession>A0A8D5A766</accession>
<evidence type="ECO:0000313" key="10">
    <source>
        <dbReference type="EMBL" id="BBK26155.1"/>
    </source>
</evidence>
<dbReference type="CDD" id="cd06261">
    <property type="entry name" value="TM_PBP2"/>
    <property type="match status" value="1"/>
</dbReference>
<dbReference type="KEGG" id="dho:Dia5BBH33_20900"/>
<dbReference type="RefSeq" id="WP_144269325.1">
    <property type="nucleotide sequence ID" value="NZ_AP019697.1"/>
</dbReference>
<gene>
    <name evidence="10" type="primary">yxeN</name>
    <name evidence="10" type="ORF">Dia5BBH33_20900</name>
</gene>
<protein>
    <submittedName>
        <fullName evidence="10">Putative amino-acid permease protein YxeN</fullName>
    </submittedName>
</protein>
<evidence type="ECO:0000256" key="2">
    <source>
        <dbReference type="ARBA" id="ARBA00022448"/>
    </source>
</evidence>
<keyword evidence="5" id="KW-0029">Amino-acid transport</keyword>
<evidence type="ECO:0000256" key="4">
    <source>
        <dbReference type="ARBA" id="ARBA00022692"/>
    </source>
</evidence>